<evidence type="ECO:0000256" key="1">
    <source>
        <dbReference type="SAM" id="MobiDB-lite"/>
    </source>
</evidence>
<sequence>MKKKTDVNNETGYAARVNKSLIALGIPCEERPISRNRGRADGRGGRRAGPHGRRVAGRWRQNFNPPQQNTGSELGELNKQKYQDPMEQQARKLGAISSDVRSLPEVISSPRPPPSPRRPPRRRSLCSAYKTGPTTPPVLRSALLN</sequence>
<feature type="compositionally biased region" description="Basic and acidic residues" evidence="1">
    <location>
        <begin position="28"/>
        <end position="44"/>
    </location>
</feature>
<protein>
    <submittedName>
        <fullName evidence="2">Uncharacterized protein</fullName>
    </submittedName>
</protein>
<feature type="compositionally biased region" description="Polar residues" evidence="1">
    <location>
        <begin position="61"/>
        <end position="72"/>
    </location>
</feature>
<proteinExistence type="predicted"/>
<gene>
    <name evidence="2" type="ORF">EVAR_51793_1</name>
</gene>
<dbReference type="Proteomes" id="UP000299102">
    <property type="component" value="Unassembled WGS sequence"/>
</dbReference>
<dbReference type="AlphaFoldDB" id="A0A4C2A489"/>
<accession>A0A4C2A489</accession>
<name>A0A4C2A489_EUMVA</name>
<reference evidence="2 3" key="1">
    <citation type="journal article" date="2019" name="Commun. Biol.">
        <title>The bagworm genome reveals a unique fibroin gene that provides high tensile strength.</title>
        <authorList>
            <person name="Kono N."/>
            <person name="Nakamura H."/>
            <person name="Ohtoshi R."/>
            <person name="Tomita M."/>
            <person name="Numata K."/>
            <person name="Arakawa K."/>
        </authorList>
    </citation>
    <scope>NUCLEOTIDE SEQUENCE [LARGE SCALE GENOMIC DNA]</scope>
</reference>
<evidence type="ECO:0000313" key="3">
    <source>
        <dbReference type="Proteomes" id="UP000299102"/>
    </source>
</evidence>
<organism evidence="2 3">
    <name type="scientific">Eumeta variegata</name>
    <name type="common">Bagworm moth</name>
    <name type="synonym">Eumeta japonica</name>
    <dbReference type="NCBI Taxonomy" id="151549"/>
    <lineage>
        <taxon>Eukaryota</taxon>
        <taxon>Metazoa</taxon>
        <taxon>Ecdysozoa</taxon>
        <taxon>Arthropoda</taxon>
        <taxon>Hexapoda</taxon>
        <taxon>Insecta</taxon>
        <taxon>Pterygota</taxon>
        <taxon>Neoptera</taxon>
        <taxon>Endopterygota</taxon>
        <taxon>Lepidoptera</taxon>
        <taxon>Glossata</taxon>
        <taxon>Ditrysia</taxon>
        <taxon>Tineoidea</taxon>
        <taxon>Psychidae</taxon>
        <taxon>Oiketicinae</taxon>
        <taxon>Eumeta</taxon>
    </lineage>
</organism>
<feature type="region of interest" description="Disordered" evidence="1">
    <location>
        <begin position="27"/>
        <end position="145"/>
    </location>
</feature>
<feature type="compositionally biased region" description="Basic residues" evidence="1">
    <location>
        <begin position="45"/>
        <end position="57"/>
    </location>
</feature>
<evidence type="ECO:0000313" key="2">
    <source>
        <dbReference type="EMBL" id="GBP94990.1"/>
    </source>
</evidence>
<dbReference type="EMBL" id="BGZK01002571">
    <property type="protein sequence ID" value="GBP94990.1"/>
    <property type="molecule type" value="Genomic_DNA"/>
</dbReference>
<keyword evidence="3" id="KW-1185">Reference proteome</keyword>
<comment type="caution">
    <text evidence="2">The sequence shown here is derived from an EMBL/GenBank/DDBJ whole genome shotgun (WGS) entry which is preliminary data.</text>
</comment>